<comment type="function">
    <text evidence="6">Membrane-associated protein that warps the membrane surface to access and bind aromatic isoprenes with high specificity, including ubiquinone (CoQ) isoprene intermediates and presents them directly to COQ7, therefore facilitating the COQ7-mediated hydroxylase step. Participates in the biosynthesis of coenzyme Q, also named ubiquinone, an essential lipid-soluble electron transporter for aerobic cellular respiration.</text>
</comment>
<dbReference type="GO" id="GO:0006744">
    <property type="term" value="P:ubiquinone biosynthetic process"/>
    <property type="evidence" value="ECO:0007669"/>
    <property type="project" value="UniProtKB-KW"/>
</dbReference>
<comment type="caution">
    <text evidence="8">The sequence shown here is derived from an EMBL/GenBank/DDBJ whole genome shotgun (WGS) entry which is preliminary data.</text>
</comment>
<comment type="pathway">
    <text evidence="1">Cofactor biosynthesis; ubiquinone biosynthesis.</text>
</comment>
<dbReference type="EMBL" id="SAUW01000009">
    <property type="protein sequence ID" value="RWR12037.1"/>
    <property type="molecule type" value="Genomic_DNA"/>
</dbReference>
<feature type="domain" description="COQ9 C-terminal" evidence="7">
    <location>
        <begin position="119"/>
        <end position="188"/>
    </location>
</feature>
<evidence type="ECO:0000256" key="5">
    <source>
        <dbReference type="ARBA" id="ARBA00023121"/>
    </source>
</evidence>
<keyword evidence="9" id="KW-1185">Reference proteome</keyword>
<sequence>MKNDHLDVDRMREELLEAICPHVPFDGWSEPAFRQAVADLGVDPGLARIVCPRGAIDLAVEYHRAADRALARALSTTVWPEGMRFRDKVAAAVAMRLDLVDPELVRRAASVFALPQNTATGAKLVWETADVIWRALGDTAQDFGWYTKRLTLSGVISGSVLYWLGDESEGKADTRAFIENRIDEVTRLENIKGRITGLPGIKGLLGAIRAPGDRPMPGKTTRSAEGL</sequence>
<evidence type="ECO:0000256" key="3">
    <source>
        <dbReference type="ARBA" id="ARBA00022688"/>
    </source>
</evidence>
<evidence type="ECO:0000256" key="2">
    <source>
        <dbReference type="ARBA" id="ARBA00010766"/>
    </source>
</evidence>
<keyword evidence="4" id="KW-0809">Transit peptide</keyword>
<reference evidence="8 9" key="2">
    <citation type="submission" date="2019-01" db="EMBL/GenBank/DDBJ databases">
        <authorList>
            <person name="Li Y."/>
        </authorList>
    </citation>
    <scope>NUCLEOTIDE SEQUENCE [LARGE SCALE GENOMIC DNA]</scope>
    <source>
        <strain evidence="8 9">2D-5</strain>
    </source>
</reference>
<evidence type="ECO:0000256" key="6">
    <source>
        <dbReference type="ARBA" id="ARBA00058104"/>
    </source>
</evidence>
<dbReference type="Gene3D" id="1.10.357.10">
    <property type="entry name" value="Tetracycline Repressor, domain 2"/>
    <property type="match status" value="1"/>
</dbReference>
<dbReference type="InterPro" id="IPR012762">
    <property type="entry name" value="Ubiq_biosynth_COQ9"/>
</dbReference>
<evidence type="ECO:0000313" key="9">
    <source>
        <dbReference type="Proteomes" id="UP000285710"/>
    </source>
</evidence>
<name>A0A443IV80_9RHOB</name>
<dbReference type="PANTHER" id="PTHR21427">
    <property type="entry name" value="UBIQUINONE BIOSYNTHESIS PROTEIN COQ9, MITOCHONDRIAL"/>
    <property type="match status" value="1"/>
</dbReference>
<proteinExistence type="inferred from homology"/>
<dbReference type="Pfam" id="PF08511">
    <property type="entry name" value="COQ9"/>
    <property type="match status" value="1"/>
</dbReference>
<evidence type="ECO:0000256" key="1">
    <source>
        <dbReference type="ARBA" id="ARBA00004749"/>
    </source>
</evidence>
<protein>
    <submittedName>
        <fullName evidence="8">COQ9 family protein</fullName>
    </submittedName>
</protein>
<dbReference type="Proteomes" id="UP000285710">
    <property type="component" value="Unassembled WGS sequence"/>
</dbReference>
<evidence type="ECO:0000259" key="7">
    <source>
        <dbReference type="Pfam" id="PF08511"/>
    </source>
</evidence>
<accession>A0A443IV80</accession>
<dbReference type="InterPro" id="IPR013718">
    <property type="entry name" value="COQ9_C"/>
</dbReference>
<comment type="similarity">
    <text evidence="2">Belongs to the COQ9 family.</text>
</comment>
<dbReference type="RefSeq" id="WP_128269699.1">
    <property type="nucleotide sequence ID" value="NZ_SAUW01000009.1"/>
</dbReference>
<organism evidence="8 9">
    <name type="scientific">Paenirhodobacter populi</name>
    <dbReference type="NCBI Taxonomy" id="2306993"/>
    <lineage>
        <taxon>Bacteria</taxon>
        <taxon>Pseudomonadati</taxon>
        <taxon>Pseudomonadota</taxon>
        <taxon>Alphaproteobacteria</taxon>
        <taxon>Rhodobacterales</taxon>
        <taxon>Rhodobacter group</taxon>
        <taxon>Paenirhodobacter</taxon>
    </lineage>
</organism>
<keyword evidence="5" id="KW-0446">Lipid-binding</keyword>
<dbReference type="PANTHER" id="PTHR21427:SF19">
    <property type="entry name" value="UBIQUINONE BIOSYNTHESIS PROTEIN COQ9, MITOCHONDRIAL"/>
    <property type="match status" value="1"/>
</dbReference>
<keyword evidence="3" id="KW-0831">Ubiquinone biosynthesis</keyword>
<evidence type="ECO:0000256" key="4">
    <source>
        <dbReference type="ARBA" id="ARBA00022946"/>
    </source>
</evidence>
<reference evidence="8 9" key="1">
    <citation type="submission" date="2019-01" db="EMBL/GenBank/DDBJ databases">
        <title>Sinorhodobacter populi sp. nov. isolated from the symptomatic bark tissue of Populus euramericana canker.</title>
        <authorList>
            <person name="Xu G."/>
        </authorList>
    </citation>
    <scope>NUCLEOTIDE SEQUENCE [LARGE SCALE GENOMIC DNA]</scope>
    <source>
        <strain evidence="8 9">2D-5</strain>
    </source>
</reference>
<dbReference type="NCBIfam" id="TIGR02396">
    <property type="entry name" value="diverge_rpsU"/>
    <property type="match status" value="1"/>
</dbReference>
<dbReference type="GO" id="GO:0008289">
    <property type="term" value="F:lipid binding"/>
    <property type="evidence" value="ECO:0007669"/>
    <property type="project" value="UniProtKB-KW"/>
</dbReference>
<gene>
    <name evidence="8" type="ORF">D2T33_10135</name>
</gene>
<evidence type="ECO:0000313" key="8">
    <source>
        <dbReference type="EMBL" id="RWR12037.1"/>
    </source>
</evidence>
<dbReference type="AlphaFoldDB" id="A0A443IV80"/>